<feature type="transmembrane region" description="Helical" evidence="5">
    <location>
        <begin position="48"/>
        <end position="68"/>
    </location>
</feature>
<reference evidence="7 8" key="1">
    <citation type="journal article" date="2019" name="Nat. Microbiol.">
        <title>Mediterranean grassland soil C-N compound turnover is dependent on rainfall and depth, and is mediated by genomically divergent microorganisms.</title>
        <authorList>
            <person name="Diamond S."/>
            <person name="Andeer P.F."/>
            <person name="Li Z."/>
            <person name="Crits-Christoph A."/>
            <person name="Burstein D."/>
            <person name="Anantharaman K."/>
            <person name="Lane K.R."/>
            <person name="Thomas B.C."/>
            <person name="Pan C."/>
            <person name="Northen T.R."/>
            <person name="Banfield J.F."/>
        </authorList>
    </citation>
    <scope>NUCLEOTIDE SEQUENCE [LARGE SCALE GENOMIC DNA]</scope>
    <source>
        <strain evidence="7">WS_2</strain>
    </source>
</reference>
<dbReference type="PANTHER" id="PTHR37422">
    <property type="entry name" value="TEICHURONIC ACID BIOSYNTHESIS PROTEIN TUAE"/>
    <property type="match status" value="1"/>
</dbReference>
<protein>
    <submittedName>
        <fullName evidence="7">O-antigen ligase family protein</fullName>
    </submittedName>
</protein>
<feature type="transmembrane region" description="Helical" evidence="5">
    <location>
        <begin position="201"/>
        <end position="218"/>
    </location>
</feature>
<feature type="transmembrane region" description="Helical" evidence="5">
    <location>
        <begin position="414"/>
        <end position="432"/>
    </location>
</feature>
<keyword evidence="3 5" id="KW-1133">Transmembrane helix</keyword>
<evidence type="ECO:0000256" key="5">
    <source>
        <dbReference type="SAM" id="Phobius"/>
    </source>
</evidence>
<feature type="transmembrane region" description="Helical" evidence="5">
    <location>
        <begin position="175"/>
        <end position="196"/>
    </location>
</feature>
<evidence type="ECO:0000313" key="8">
    <source>
        <dbReference type="Proteomes" id="UP000317716"/>
    </source>
</evidence>
<dbReference type="GO" id="GO:0016020">
    <property type="term" value="C:membrane"/>
    <property type="evidence" value="ECO:0007669"/>
    <property type="project" value="UniProtKB-SubCell"/>
</dbReference>
<feature type="transmembrane region" description="Helical" evidence="5">
    <location>
        <begin position="135"/>
        <end position="155"/>
    </location>
</feature>
<keyword evidence="7" id="KW-0436">Ligase</keyword>
<organism evidence="7 8">
    <name type="scientific">Eiseniibacteriota bacterium</name>
    <dbReference type="NCBI Taxonomy" id="2212470"/>
    <lineage>
        <taxon>Bacteria</taxon>
        <taxon>Candidatus Eiseniibacteriota</taxon>
    </lineage>
</organism>
<evidence type="ECO:0000256" key="4">
    <source>
        <dbReference type="ARBA" id="ARBA00023136"/>
    </source>
</evidence>
<feature type="transmembrane region" description="Helical" evidence="5">
    <location>
        <begin position="100"/>
        <end position="123"/>
    </location>
</feature>
<dbReference type="Pfam" id="PF04932">
    <property type="entry name" value="Wzy_C"/>
    <property type="match status" value="1"/>
</dbReference>
<feature type="transmembrane region" description="Helical" evidence="5">
    <location>
        <begin position="75"/>
        <end position="94"/>
    </location>
</feature>
<dbReference type="InterPro" id="IPR051533">
    <property type="entry name" value="WaaL-like"/>
</dbReference>
<feature type="transmembrane region" description="Helical" evidence="5">
    <location>
        <begin position="388"/>
        <end position="408"/>
    </location>
</feature>
<accession>A0A538SZ59</accession>
<evidence type="ECO:0000256" key="2">
    <source>
        <dbReference type="ARBA" id="ARBA00022692"/>
    </source>
</evidence>
<name>A0A538SZ59_UNCEI</name>
<proteinExistence type="predicted"/>
<dbReference type="GO" id="GO:0016874">
    <property type="term" value="F:ligase activity"/>
    <property type="evidence" value="ECO:0007669"/>
    <property type="project" value="UniProtKB-KW"/>
</dbReference>
<comment type="caution">
    <text evidence="7">The sequence shown here is derived from an EMBL/GenBank/DDBJ whole genome shotgun (WGS) entry which is preliminary data.</text>
</comment>
<evidence type="ECO:0000313" key="7">
    <source>
        <dbReference type="EMBL" id="TMQ56655.1"/>
    </source>
</evidence>
<dbReference type="InterPro" id="IPR007016">
    <property type="entry name" value="O-antigen_ligase-rel_domated"/>
</dbReference>
<evidence type="ECO:0000259" key="6">
    <source>
        <dbReference type="Pfam" id="PF04932"/>
    </source>
</evidence>
<sequence length="463" mass="49305">MPDRRVTAERWLEQARAREGEPFGGRGWDLYLVAAAMLLPFARPAGPGGLSVLDVLNAVALAVFLGAALRRRAHVRFLFALPMLVIFTRSLLAVTNAVSVSASCVSMLVDAYLYLWFVILVALLSRRGDLAGVRVAWLAAASAVALGSLAAAFAARQLSLWNLLTARGPRLSGAFPNANMFADYLVFSVFIALGLIGRVRAGILLASLGLLGLALLSTKSNGGMVSLSAGLAVWFPARAWYGGLEGSRLAGRVALALAPLLLAGLLISESGPGSSLVRRVQEHSFLARISHSSESRRDIWRPLERSYVKSPLGLGPGNSAFQKVEIGERERPDSFLSKEAHNDYLAYAVERGPIALLAMLAWTGQVFGMALAARVRPGRQPADARRDAALLASFLGALVATSLHSMVIEKLHFRHVWLFLGLVCAVTGSVAARETAAARPVPLPRPGAATRLGAPAVAMRGRP</sequence>
<feature type="transmembrane region" description="Helical" evidence="5">
    <location>
        <begin position="354"/>
        <end position="376"/>
    </location>
</feature>
<gene>
    <name evidence="7" type="ORF">E6K72_04655</name>
</gene>
<evidence type="ECO:0000256" key="3">
    <source>
        <dbReference type="ARBA" id="ARBA00022989"/>
    </source>
</evidence>
<feature type="domain" description="O-antigen ligase-related" evidence="6">
    <location>
        <begin position="207"/>
        <end position="359"/>
    </location>
</feature>
<evidence type="ECO:0000256" key="1">
    <source>
        <dbReference type="ARBA" id="ARBA00004141"/>
    </source>
</evidence>
<keyword evidence="2 5" id="KW-0812">Transmembrane</keyword>
<comment type="subcellular location">
    <subcellularLocation>
        <location evidence="1">Membrane</location>
        <topology evidence="1">Multi-pass membrane protein</topology>
    </subcellularLocation>
</comment>
<feature type="transmembrane region" description="Helical" evidence="5">
    <location>
        <begin position="224"/>
        <end position="242"/>
    </location>
</feature>
<dbReference type="AlphaFoldDB" id="A0A538SZ59"/>
<dbReference type="EMBL" id="VBOS01000156">
    <property type="protein sequence ID" value="TMQ56655.1"/>
    <property type="molecule type" value="Genomic_DNA"/>
</dbReference>
<dbReference type="Proteomes" id="UP000317716">
    <property type="component" value="Unassembled WGS sequence"/>
</dbReference>
<dbReference type="PANTHER" id="PTHR37422:SF13">
    <property type="entry name" value="LIPOPOLYSACCHARIDE BIOSYNTHESIS PROTEIN PA4999-RELATED"/>
    <property type="match status" value="1"/>
</dbReference>
<feature type="transmembrane region" description="Helical" evidence="5">
    <location>
        <begin position="249"/>
        <end position="267"/>
    </location>
</feature>
<keyword evidence="4 5" id="KW-0472">Membrane</keyword>